<organism evidence="1 2">
    <name type="scientific">Jeotgalibacillus campisalis</name>
    <dbReference type="NCBI Taxonomy" id="220754"/>
    <lineage>
        <taxon>Bacteria</taxon>
        <taxon>Bacillati</taxon>
        <taxon>Bacillota</taxon>
        <taxon>Bacilli</taxon>
        <taxon>Bacillales</taxon>
        <taxon>Caryophanaceae</taxon>
        <taxon>Jeotgalibacillus</taxon>
    </lineage>
</organism>
<dbReference type="EMBL" id="JXRR01000017">
    <property type="protein sequence ID" value="KIL45973.1"/>
    <property type="molecule type" value="Genomic_DNA"/>
</dbReference>
<keyword evidence="2" id="KW-1185">Reference proteome</keyword>
<gene>
    <name evidence="1" type="ORF">KR50_26480</name>
</gene>
<dbReference type="Pfam" id="PF11079">
    <property type="entry name" value="YqhG"/>
    <property type="match status" value="1"/>
</dbReference>
<dbReference type="AlphaFoldDB" id="A0A0C2VPP0"/>
<name>A0A0C2VPP0_9BACL</name>
<proteinExistence type="predicted"/>
<dbReference type="Proteomes" id="UP000031972">
    <property type="component" value="Unassembled WGS sequence"/>
</dbReference>
<sequence>MSNALHWELVHEFLNYKGVEVTKGPSQSLVHLNEELDRKFMNRPFYWHYRDATNQAGEPMTISILKNEGDSPPPNAIVATSLNPIFKQLVEAAHSETRMFKGYETVESTSSNYAPLYPWIVLQGLFTMDPPGAPSHWKEVAVSLTTGSIKTGENLFNYKALKGTLPDGHVTMSPIVQFERAIHKSIAELDKVGKTLFANEITKANALKEKMVPLLNLLKEKKDLREYEHLTALYEPKIRYDYPIGGLVYAKSN</sequence>
<evidence type="ECO:0000313" key="1">
    <source>
        <dbReference type="EMBL" id="KIL45973.1"/>
    </source>
</evidence>
<dbReference type="InterPro" id="IPR024562">
    <property type="entry name" value="YqhG"/>
</dbReference>
<accession>A0A0C2VPP0</accession>
<evidence type="ECO:0000313" key="2">
    <source>
        <dbReference type="Proteomes" id="UP000031972"/>
    </source>
</evidence>
<comment type="caution">
    <text evidence="1">The sequence shown here is derived from an EMBL/GenBank/DDBJ whole genome shotgun (WGS) entry which is preliminary data.</text>
</comment>
<reference evidence="1 2" key="1">
    <citation type="submission" date="2015-01" db="EMBL/GenBank/DDBJ databases">
        <title>Jeotgalibacillus campisalis genome sequencing.</title>
        <authorList>
            <person name="Goh K.M."/>
            <person name="Chan K.-G."/>
            <person name="Yaakop A.S."/>
            <person name="Ee R."/>
            <person name="Gan H.M."/>
            <person name="Chan C.S."/>
        </authorList>
    </citation>
    <scope>NUCLEOTIDE SEQUENCE [LARGE SCALE GENOMIC DNA]</scope>
    <source>
        <strain evidence="1 2">SF-57</strain>
    </source>
</reference>
<dbReference type="PATRIC" id="fig|220754.4.peg.2664"/>
<dbReference type="RefSeq" id="WP_041059251.1">
    <property type="nucleotide sequence ID" value="NZ_JXRR01000017.1"/>
</dbReference>
<protein>
    <submittedName>
        <fullName evidence="1">Uncharacterized protein</fullName>
    </submittedName>
</protein>